<protein>
    <submittedName>
        <fullName evidence="2">Uncharacterized protein</fullName>
    </submittedName>
</protein>
<evidence type="ECO:0000313" key="3">
    <source>
        <dbReference type="Proteomes" id="UP001501455"/>
    </source>
</evidence>
<feature type="compositionally biased region" description="Polar residues" evidence="1">
    <location>
        <begin position="94"/>
        <end position="105"/>
    </location>
</feature>
<feature type="compositionally biased region" description="Low complexity" evidence="1">
    <location>
        <begin position="117"/>
        <end position="126"/>
    </location>
</feature>
<keyword evidence="3" id="KW-1185">Reference proteome</keyword>
<evidence type="ECO:0000313" key="2">
    <source>
        <dbReference type="EMBL" id="GAA3503271.1"/>
    </source>
</evidence>
<comment type="caution">
    <text evidence="2">The sequence shown here is derived from an EMBL/GenBank/DDBJ whole genome shotgun (WGS) entry which is preliminary data.</text>
</comment>
<sequence length="146" mass="15713">MKEGVERLQRCERNAPRTTFVASREIPKLFHPCVDKDKASPSARGDGRTCSRTFVDPVFGTPVVAQHFRIPTATTTGGPAPRTRRWTCALMTSWRPSSQTATVSCGSGGRSDRPRRGASSGRSGPRTGRGGGGPGRPAHSHRTERA</sequence>
<organism evidence="2 3">
    <name type="scientific">Streptomyces prasinosporus</name>
    <dbReference type="NCBI Taxonomy" id="68256"/>
    <lineage>
        <taxon>Bacteria</taxon>
        <taxon>Bacillati</taxon>
        <taxon>Actinomycetota</taxon>
        <taxon>Actinomycetes</taxon>
        <taxon>Kitasatosporales</taxon>
        <taxon>Streptomycetaceae</taxon>
        <taxon>Streptomyces</taxon>
        <taxon>Streptomyces albogriseolus group</taxon>
    </lineage>
</organism>
<accession>A0ABP6U6E3</accession>
<dbReference type="Proteomes" id="UP001501455">
    <property type="component" value="Unassembled WGS sequence"/>
</dbReference>
<reference evidence="3" key="1">
    <citation type="journal article" date="2019" name="Int. J. Syst. Evol. Microbiol.">
        <title>The Global Catalogue of Microorganisms (GCM) 10K type strain sequencing project: providing services to taxonomists for standard genome sequencing and annotation.</title>
        <authorList>
            <consortium name="The Broad Institute Genomics Platform"/>
            <consortium name="The Broad Institute Genome Sequencing Center for Infectious Disease"/>
            <person name="Wu L."/>
            <person name="Ma J."/>
        </authorList>
    </citation>
    <scope>NUCLEOTIDE SEQUENCE [LARGE SCALE GENOMIC DNA]</scope>
    <source>
        <strain evidence="3">JCM 4816</strain>
    </source>
</reference>
<gene>
    <name evidence="2" type="ORF">GCM10019016_103810</name>
</gene>
<dbReference type="EMBL" id="BAAAXF010000074">
    <property type="protein sequence ID" value="GAA3503271.1"/>
    <property type="molecule type" value="Genomic_DNA"/>
</dbReference>
<evidence type="ECO:0000256" key="1">
    <source>
        <dbReference type="SAM" id="MobiDB-lite"/>
    </source>
</evidence>
<name>A0ABP6U6E3_9ACTN</name>
<feature type="region of interest" description="Disordered" evidence="1">
    <location>
        <begin position="92"/>
        <end position="146"/>
    </location>
</feature>
<proteinExistence type="predicted"/>